<comment type="similarity">
    <text evidence="1">Belongs to the leucine-binding protein family.</text>
</comment>
<evidence type="ECO:0000313" key="7">
    <source>
        <dbReference type="Proteomes" id="UP000295578"/>
    </source>
</evidence>
<dbReference type="InterPro" id="IPR028081">
    <property type="entry name" value="Leu-bd"/>
</dbReference>
<protein>
    <submittedName>
        <fullName evidence="6">ABC transporter substrate-binding protein</fullName>
    </submittedName>
</protein>
<evidence type="ECO:0000259" key="5">
    <source>
        <dbReference type="Pfam" id="PF13458"/>
    </source>
</evidence>
<keyword evidence="7" id="KW-1185">Reference proteome</keyword>
<evidence type="ECO:0000256" key="2">
    <source>
        <dbReference type="ARBA" id="ARBA00022729"/>
    </source>
</evidence>
<evidence type="ECO:0000256" key="1">
    <source>
        <dbReference type="ARBA" id="ARBA00010062"/>
    </source>
</evidence>
<dbReference type="InterPro" id="IPR028082">
    <property type="entry name" value="Peripla_BP_I"/>
</dbReference>
<dbReference type="Proteomes" id="UP000295578">
    <property type="component" value="Unassembled WGS sequence"/>
</dbReference>
<organism evidence="6 7">
    <name type="scientific">Actinomadura darangshiensis</name>
    <dbReference type="NCBI Taxonomy" id="705336"/>
    <lineage>
        <taxon>Bacteria</taxon>
        <taxon>Bacillati</taxon>
        <taxon>Actinomycetota</taxon>
        <taxon>Actinomycetes</taxon>
        <taxon>Streptosporangiales</taxon>
        <taxon>Thermomonosporaceae</taxon>
        <taxon>Actinomadura</taxon>
    </lineage>
</organism>
<dbReference type="PANTHER" id="PTHR47235:SF1">
    <property type="entry name" value="BLR6548 PROTEIN"/>
    <property type="match status" value="1"/>
</dbReference>
<keyword evidence="2 4" id="KW-0732">Signal</keyword>
<evidence type="ECO:0000256" key="4">
    <source>
        <dbReference type="SAM" id="SignalP"/>
    </source>
</evidence>
<dbReference type="AlphaFoldDB" id="A0A4R5AMT3"/>
<name>A0A4R5AMT3_9ACTN</name>
<dbReference type="Pfam" id="PF13458">
    <property type="entry name" value="Peripla_BP_6"/>
    <property type="match status" value="1"/>
</dbReference>
<gene>
    <name evidence="6" type="ORF">E1293_32150</name>
</gene>
<feature type="domain" description="Leucine-binding protein" evidence="5">
    <location>
        <begin position="45"/>
        <end position="386"/>
    </location>
</feature>
<feature type="region of interest" description="Disordered" evidence="3">
    <location>
        <begin position="370"/>
        <end position="393"/>
    </location>
</feature>
<comment type="caution">
    <text evidence="6">The sequence shown here is derived from an EMBL/GenBank/DDBJ whole genome shotgun (WGS) entry which is preliminary data.</text>
</comment>
<sequence>MNSKRTIAGLAALALLAAGCSSKAVKKDGVGADGVRTGPGVSAGTITLGELADLTGPFAANDTKITNAHRLYFDRLNEQGGICGRKVALEVADHGYDVQKATTAYSDLARKVLGFSQVFGSGVNAALVGRYAADDVLVYPASGAGPLLKSRNILGAGSTYDYEIINVLDAWLGDGTVTRGDTVAHVYLEGDYGGTAISGSHYMAGRHGLTLKEVKIKPTDTDLTSQIAGIKNTGAKAILVSATPKQLGSVAVASQSAGLTVPIAVNGPGWSADLLAGASRKPVLDRLTVTQSWAVPSMDLPIVRGFTAAYAKKYPGAKVDGHVTLGQSSAVVYTKVLQQACADKDLTRQGLLDAVGKLKNVDTGGLLPPLDYTRKGRSPSTQSLLLRPDASVPGGVKAISEKRHESADAAAYTPEYAE</sequence>
<evidence type="ECO:0000313" key="6">
    <source>
        <dbReference type="EMBL" id="TDD72909.1"/>
    </source>
</evidence>
<feature type="signal peptide" evidence="4">
    <location>
        <begin position="1"/>
        <end position="23"/>
    </location>
</feature>
<reference evidence="6 7" key="1">
    <citation type="submission" date="2019-03" db="EMBL/GenBank/DDBJ databases">
        <title>Draft genome sequences of novel Actinobacteria.</title>
        <authorList>
            <person name="Sahin N."/>
            <person name="Ay H."/>
            <person name="Saygin H."/>
        </authorList>
    </citation>
    <scope>NUCLEOTIDE SEQUENCE [LARGE SCALE GENOMIC DNA]</scope>
    <source>
        <strain evidence="6 7">DSM 45941</strain>
    </source>
</reference>
<dbReference type="EMBL" id="SMKY01000198">
    <property type="protein sequence ID" value="TDD72909.1"/>
    <property type="molecule type" value="Genomic_DNA"/>
</dbReference>
<dbReference type="SUPFAM" id="SSF53822">
    <property type="entry name" value="Periplasmic binding protein-like I"/>
    <property type="match status" value="1"/>
</dbReference>
<dbReference type="PANTHER" id="PTHR47235">
    <property type="entry name" value="BLR6548 PROTEIN"/>
    <property type="match status" value="1"/>
</dbReference>
<accession>A0A4R5AMT3</accession>
<dbReference type="OrthoDB" id="26870at2"/>
<dbReference type="PROSITE" id="PS51257">
    <property type="entry name" value="PROKAR_LIPOPROTEIN"/>
    <property type="match status" value="1"/>
</dbReference>
<dbReference type="Gene3D" id="3.40.50.2300">
    <property type="match status" value="2"/>
</dbReference>
<feature type="chain" id="PRO_5039325559" evidence="4">
    <location>
        <begin position="24"/>
        <end position="418"/>
    </location>
</feature>
<evidence type="ECO:0000256" key="3">
    <source>
        <dbReference type="SAM" id="MobiDB-lite"/>
    </source>
</evidence>
<proteinExistence type="inferred from homology"/>